<dbReference type="PANTHER" id="PTHR11070:SF2">
    <property type="entry name" value="ATP-DEPENDENT DNA HELICASE SRS2"/>
    <property type="match status" value="1"/>
</dbReference>
<dbReference type="KEGG" id="rfo:REIFOR_01960"/>
<keyword evidence="4" id="KW-0347">Helicase</keyword>
<dbReference type="AlphaFoldDB" id="A0A2K8KQU8"/>
<evidence type="ECO:0000313" key="5">
    <source>
        <dbReference type="Proteomes" id="UP000229757"/>
    </source>
</evidence>
<organism evidence="4 5">
    <name type="scientific">Reinekea forsetii</name>
    <dbReference type="NCBI Taxonomy" id="1336806"/>
    <lineage>
        <taxon>Bacteria</taxon>
        <taxon>Pseudomonadati</taxon>
        <taxon>Pseudomonadota</taxon>
        <taxon>Gammaproteobacteria</taxon>
        <taxon>Oceanospirillales</taxon>
        <taxon>Saccharospirillaceae</taxon>
        <taxon>Reinekea</taxon>
    </lineage>
</organism>
<dbReference type="Pfam" id="PF08378">
    <property type="entry name" value="NERD"/>
    <property type="match status" value="1"/>
</dbReference>
<dbReference type="SUPFAM" id="SSF52540">
    <property type="entry name" value="P-loop containing nucleoside triphosphate hydrolases"/>
    <property type="match status" value="1"/>
</dbReference>
<keyword evidence="4" id="KW-0378">Hydrolase</keyword>
<dbReference type="InterPro" id="IPR000212">
    <property type="entry name" value="DNA_helicase_UvrD/REP"/>
</dbReference>
<dbReference type="Proteomes" id="UP000229757">
    <property type="component" value="Chromosome"/>
</dbReference>
<gene>
    <name evidence="4" type="ORF">REIFOR_01960</name>
</gene>
<protein>
    <recommendedName>
        <fullName evidence="1">DNA 3'-5' helicase II</fullName>
    </recommendedName>
</protein>
<dbReference type="Gene3D" id="3.40.50.300">
    <property type="entry name" value="P-loop containing nucleotide triphosphate hydrolases"/>
    <property type="match status" value="2"/>
</dbReference>
<evidence type="ECO:0000259" key="3">
    <source>
        <dbReference type="Pfam" id="PF13538"/>
    </source>
</evidence>
<dbReference type="InterPro" id="IPR011528">
    <property type="entry name" value="NERD"/>
</dbReference>
<proteinExistence type="predicted"/>
<name>A0A2K8KQU8_9GAMM</name>
<dbReference type="Pfam" id="PF13538">
    <property type="entry name" value="UvrD_C_2"/>
    <property type="match status" value="1"/>
</dbReference>
<dbReference type="Pfam" id="PF13245">
    <property type="entry name" value="AAA_19"/>
    <property type="match status" value="1"/>
</dbReference>
<evidence type="ECO:0000256" key="1">
    <source>
        <dbReference type="ARBA" id="ARBA00034923"/>
    </source>
</evidence>
<evidence type="ECO:0000313" key="4">
    <source>
        <dbReference type="EMBL" id="ATX77097.1"/>
    </source>
</evidence>
<dbReference type="InterPro" id="IPR027417">
    <property type="entry name" value="P-loop_NTPase"/>
</dbReference>
<dbReference type="GO" id="GO:0003677">
    <property type="term" value="F:DNA binding"/>
    <property type="evidence" value="ECO:0007669"/>
    <property type="project" value="InterPro"/>
</dbReference>
<dbReference type="RefSeq" id="WP_100257380.1">
    <property type="nucleotide sequence ID" value="NZ_CP011797.1"/>
</dbReference>
<reference evidence="4 5" key="1">
    <citation type="journal article" date="2017" name="Environ. Microbiol.">
        <title>Genomic and physiological analyses of 'Reinekea forsetii' reveal a versatile opportunistic lifestyle during spring algae blooms.</title>
        <authorList>
            <person name="Avci B."/>
            <person name="Hahnke R.L."/>
            <person name="Chafee M."/>
            <person name="Fischer T."/>
            <person name="Gruber-Vodicka H."/>
            <person name="Tegetmeyer H.E."/>
            <person name="Harder J."/>
            <person name="Fuchs B.M."/>
            <person name="Amann R.I."/>
            <person name="Teeling H."/>
        </authorList>
    </citation>
    <scope>NUCLEOTIDE SEQUENCE [LARGE SCALE GENOMIC DNA]</scope>
    <source>
        <strain evidence="4 5">Hel1_31_D35</strain>
    </source>
</reference>
<accession>A0A2K8KQU8</accession>
<dbReference type="OrthoDB" id="7066673at2"/>
<keyword evidence="4" id="KW-0067">ATP-binding</keyword>
<feature type="domain" description="NERD" evidence="2">
    <location>
        <begin position="20"/>
        <end position="110"/>
    </location>
</feature>
<sequence>MAKLFPSLENINRLTVKPEPGELYLLEQLSLKLSDDFEIYFNPYLDADRPDILILIEKVGVVVIEVKDWNFAHYEVDSSNAWYVLKDGKKHNKKSPHQQALKYKKNLFDLHIQSLGLRAPLNKNFYNLVSAFVYFHNTTHESLCMLYEHSQSDLDNEVKGTNEQFNLLSSEQKPSHFSVYKNKMDYLDRKIRQIKRDISASGSRDSLDKLIGKIIKMKSHILFTDEIYQDFKRRLDPPDFVKSQGVDIVLDRQQKLFSISTQEHAKIKGVAGCGKSTIIAARAVDALFRHGGSVLILTFNLSLRPYLRDKVAMMFQQRKQDISPDDIDRIEFNKIEITNYHQFFYSQLNNIEKPLEGLDGGVSSYSQKERLDKEYKNRAYFENEVDLFKYDTILIDEIQDFESEWVKIVRDFFLRDEGEIVLFGDQSQNIYKRNQKEREAVIAQGFGRWKSLKKSYRHDASSPLLSLYEEFQSTYLLDKYDDVDKYEISPTQMKMNFDLIRLKPYLDGECAYAIGQFVATEIKKSIKDHDLVPNDIAVLCSDIRVLRVIEQFIGAFEHTKVTFTDKKELLAALLAFKITEQEYDGFHSSRSLMRLSKDVVARCSRVDDALEKLSRAKKIHFYQNSGNLKMSTIHSFKGLECKTVFCVLLKNDDDEIVYTSITRSKSNLFLFLSDKSQYGGLFSRFSN</sequence>
<dbReference type="GO" id="GO:0000725">
    <property type="term" value="P:recombinational repair"/>
    <property type="evidence" value="ECO:0007669"/>
    <property type="project" value="TreeGrafter"/>
</dbReference>
<feature type="domain" description="UvrD-like helicase C-terminal" evidence="3">
    <location>
        <begin position="631"/>
        <end position="670"/>
    </location>
</feature>
<dbReference type="GO" id="GO:0005524">
    <property type="term" value="F:ATP binding"/>
    <property type="evidence" value="ECO:0007669"/>
    <property type="project" value="InterPro"/>
</dbReference>
<evidence type="ECO:0000259" key="2">
    <source>
        <dbReference type="Pfam" id="PF08378"/>
    </source>
</evidence>
<dbReference type="GO" id="GO:0043138">
    <property type="term" value="F:3'-5' DNA helicase activity"/>
    <property type="evidence" value="ECO:0007669"/>
    <property type="project" value="TreeGrafter"/>
</dbReference>
<keyword evidence="4" id="KW-0547">Nucleotide-binding</keyword>
<keyword evidence="5" id="KW-1185">Reference proteome</keyword>
<dbReference type="InterPro" id="IPR027785">
    <property type="entry name" value="UvrD-like_helicase_C"/>
</dbReference>
<dbReference type="EMBL" id="CP011797">
    <property type="protein sequence ID" value="ATX77097.1"/>
    <property type="molecule type" value="Genomic_DNA"/>
</dbReference>
<dbReference type="PANTHER" id="PTHR11070">
    <property type="entry name" value="UVRD / RECB / PCRA DNA HELICASE FAMILY MEMBER"/>
    <property type="match status" value="1"/>
</dbReference>